<evidence type="ECO:0000313" key="2">
    <source>
        <dbReference type="Proteomes" id="UP000010847"/>
    </source>
</evidence>
<proteinExistence type="predicted"/>
<name>W0EGM8_9FIRM</name>
<dbReference type="KEGG" id="dmt:DESME_00080"/>
<dbReference type="HOGENOM" id="CLU_3373402_0_0_9"/>
<keyword evidence="2" id="KW-1185">Reference proteome</keyword>
<dbReference type="EMBL" id="CP007032">
    <property type="protein sequence ID" value="AHF08354.1"/>
    <property type="molecule type" value="Genomic_DNA"/>
</dbReference>
<protein>
    <submittedName>
        <fullName evidence="1">Uncharacterized protein</fullName>
    </submittedName>
</protein>
<sequence>MRPMEAFSRPGVIESEANGANPAFFAILFTATWN</sequence>
<reference evidence="1 2" key="1">
    <citation type="submission" date="2013-12" db="EMBL/GenBank/DDBJ databases">
        <authorList>
            <consortium name="DOE Joint Genome Institute"/>
            <person name="Smidt H."/>
            <person name="Huntemann M."/>
            <person name="Han J."/>
            <person name="Chen A."/>
            <person name="Kyrpides N."/>
            <person name="Mavromatis K."/>
            <person name="Markowitz V."/>
            <person name="Palaniappan K."/>
            <person name="Ivanova N."/>
            <person name="Schaumberg A."/>
            <person name="Pati A."/>
            <person name="Liolios K."/>
            <person name="Nordberg H.P."/>
            <person name="Cantor M.N."/>
            <person name="Hua S.X."/>
            <person name="Woyke T."/>
        </authorList>
    </citation>
    <scope>NUCLEOTIDE SEQUENCE [LARGE SCALE GENOMIC DNA]</scope>
    <source>
        <strain evidence="2">DSM 15288</strain>
    </source>
</reference>
<accession>W0EGM8</accession>
<gene>
    <name evidence="1" type="ORF">DESME_00080</name>
</gene>
<evidence type="ECO:0000313" key="1">
    <source>
        <dbReference type="EMBL" id="AHF08354.1"/>
    </source>
</evidence>
<dbReference type="Proteomes" id="UP000010847">
    <property type="component" value="Chromosome"/>
</dbReference>
<dbReference type="AlphaFoldDB" id="W0EGM8"/>
<organism evidence="1 2">
    <name type="scientific">Desulfitobacterium metallireducens DSM 15288</name>
    <dbReference type="NCBI Taxonomy" id="871968"/>
    <lineage>
        <taxon>Bacteria</taxon>
        <taxon>Bacillati</taxon>
        <taxon>Bacillota</taxon>
        <taxon>Clostridia</taxon>
        <taxon>Eubacteriales</taxon>
        <taxon>Desulfitobacteriaceae</taxon>
        <taxon>Desulfitobacterium</taxon>
    </lineage>
</organism>